<dbReference type="RefSeq" id="WP_171225636.1">
    <property type="nucleotide sequence ID" value="NZ_CP053085.1"/>
</dbReference>
<name>A0A6M4IVI0_9BACT</name>
<evidence type="ECO:0000313" key="3">
    <source>
        <dbReference type="Proteomes" id="UP000500938"/>
    </source>
</evidence>
<dbReference type="EMBL" id="CP053085">
    <property type="protein sequence ID" value="QJR36201.1"/>
    <property type="molecule type" value="Genomic_DNA"/>
</dbReference>
<dbReference type="Gene3D" id="1.10.1200.10">
    <property type="entry name" value="ACP-like"/>
    <property type="match status" value="1"/>
</dbReference>
<reference evidence="2 3" key="1">
    <citation type="submission" date="2020-05" db="EMBL/GenBank/DDBJ databases">
        <title>Complete genome sequence of Gemmatimonas greenlandica TET16.</title>
        <authorList>
            <person name="Zeng Y."/>
        </authorList>
    </citation>
    <scope>NUCLEOTIDE SEQUENCE [LARGE SCALE GENOMIC DNA]</scope>
    <source>
        <strain evidence="2 3">TET16</strain>
    </source>
</reference>
<sequence length="81" mass="8929">MAEILQQLQTIFRDVLDNDSVSISRASTGETVEGWDSLAHINIVAAVEDEFGVRFALGELQELKNIGDMIDLILQKQGKLA</sequence>
<dbReference type="KEGG" id="ggr:HKW67_12125"/>
<gene>
    <name evidence="2" type="ORF">HKW67_12125</name>
</gene>
<proteinExistence type="predicted"/>
<dbReference type="InterPro" id="IPR036736">
    <property type="entry name" value="ACP-like_sf"/>
</dbReference>
<dbReference type="Pfam" id="PF00550">
    <property type="entry name" value="PP-binding"/>
    <property type="match status" value="1"/>
</dbReference>
<keyword evidence="3" id="KW-1185">Reference proteome</keyword>
<dbReference type="PROSITE" id="PS50075">
    <property type="entry name" value="CARRIER"/>
    <property type="match status" value="1"/>
</dbReference>
<dbReference type="InterPro" id="IPR009081">
    <property type="entry name" value="PP-bd_ACP"/>
</dbReference>
<accession>A0A6M4IVI0</accession>
<evidence type="ECO:0000313" key="2">
    <source>
        <dbReference type="EMBL" id="QJR36201.1"/>
    </source>
</evidence>
<dbReference type="Proteomes" id="UP000500938">
    <property type="component" value="Chromosome"/>
</dbReference>
<dbReference type="AlphaFoldDB" id="A0A6M4IVI0"/>
<protein>
    <submittedName>
        <fullName evidence="2">Acyl carrier protein</fullName>
    </submittedName>
</protein>
<organism evidence="2 3">
    <name type="scientific">Gemmatimonas groenlandica</name>
    <dbReference type="NCBI Taxonomy" id="2732249"/>
    <lineage>
        <taxon>Bacteria</taxon>
        <taxon>Pseudomonadati</taxon>
        <taxon>Gemmatimonadota</taxon>
        <taxon>Gemmatimonadia</taxon>
        <taxon>Gemmatimonadales</taxon>
        <taxon>Gemmatimonadaceae</taxon>
        <taxon>Gemmatimonas</taxon>
    </lineage>
</organism>
<feature type="domain" description="Carrier" evidence="1">
    <location>
        <begin position="1"/>
        <end position="77"/>
    </location>
</feature>
<evidence type="ECO:0000259" key="1">
    <source>
        <dbReference type="PROSITE" id="PS50075"/>
    </source>
</evidence>
<dbReference type="SUPFAM" id="SSF47336">
    <property type="entry name" value="ACP-like"/>
    <property type="match status" value="1"/>
</dbReference>